<protein>
    <submittedName>
        <fullName evidence="2">Nucleoside hydrolase</fullName>
    </submittedName>
</protein>
<proteinExistence type="predicted"/>
<keyword evidence="2" id="KW-0378">Hydrolase</keyword>
<accession>A0ABV1DEP8</accession>
<reference evidence="2 3" key="1">
    <citation type="submission" date="2024-03" db="EMBL/GenBank/DDBJ databases">
        <title>Human intestinal bacterial collection.</title>
        <authorList>
            <person name="Pauvert C."/>
            <person name="Hitch T.C.A."/>
            <person name="Clavel T."/>
        </authorList>
    </citation>
    <scope>NUCLEOTIDE SEQUENCE [LARGE SCALE GENOMIC DNA]</scope>
    <source>
        <strain evidence="2 3">CLA-SR-H021</strain>
    </source>
</reference>
<dbReference type="GO" id="GO:0016787">
    <property type="term" value="F:hydrolase activity"/>
    <property type="evidence" value="ECO:0007669"/>
    <property type="project" value="UniProtKB-KW"/>
</dbReference>
<dbReference type="InterPro" id="IPR036452">
    <property type="entry name" value="Ribo_hydro-like"/>
</dbReference>
<keyword evidence="3" id="KW-1185">Reference proteome</keyword>
<dbReference type="InterPro" id="IPR001910">
    <property type="entry name" value="Inosine/uridine_hydrolase_dom"/>
</dbReference>
<dbReference type="SUPFAM" id="SSF53590">
    <property type="entry name" value="Nucleoside hydrolase"/>
    <property type="match status" value="1"/>
</dbReference>
<dbReference type="Pfam" id="PF01156">
    <property type="entry name" value="IU_nuc_hydro"/>
    <property type="match status" value="1"/>
</dbReference>
<organism evidence="2 3">
    <name type="scientific">Enterocloster hominis</name>
    <name type="common">ex Hitch et al. 2024</name>
    <dbReference type="NCBI Taxonomy" id="1917870"/>
    <lineage>
        <taxon>Bacteria</taxon>
        <taxon>Bacillati</taxon>
        <taxon>Bacillota</taxon>
        <taxon>Clostridia</taxon>
        <taxon>Lachnospirales</taxon>
        <taxon>Lachnospiraceae</taxon>
        <taxon>Enterocloster</taxon>
    </lineage>
</organism>
<name>A0ABV1DEP8_9FIRM</name>
<dbReference type="RefSeq" id="WP_008716787.1">
    <property type="nucleotide sequence ID" value="NZ_JAJFEB010000007.1"/>
</dbReference>
<evidence type="ECO:0000313" key="2">
    <source>
        <dbReference type="EMBL" id="MEQ2427649.1"/>
    </source>
</evidence>
<feature type="domain" description="Inosine/uridine-preferring nucleoside hydrolase" evidence="1">
    <location>
        <begin position="47"/>
        <end position="150"/>
    </location>
</feature>
<gene>
    <name evidence="2" type="ORF">WMQ36_22030</name>
</gene>
<dbReference type="EMBL" id="JBBMFM010000118">
    <property type="protein sequence ID" value="MEQ2427649.1"/>
    <property type="molecule type" value="Genomic_DNA"/>
</dbReference>
<dbReference type="Proteomes" id="UP001454086">
    <property type="component" value="Unassembled WGS sequence"/>
</dbReference>
<evidence type="ECO:0000313" key="3">
    <source>
        <dbReference type="Proteomes" id="UP001454086"/>
    </source>
</evidence>
<dbReference type="Gene3D" id="3.90.245.10">
    <property type="entry name" value="Ribonucleoside hydrolase-like"/>
    <property type="match status" value="1"/>
</dbReference>
<sequence length="208" mass="23293">MFVVMDYGDKICPDFTSAHVKAANYRQEDSIFMGPWKPLMERRGFPEADGRNALDLLYDKIKMAGEKVYYVCLGQMTTLGCLMFTHPEVKADIKRILICPGEQNKDRNCPVSEEHILSDPVAARIVMDADVTKVIMAEETQQAQYETMKRCISGQEPVDVKPSVSATVILDLGCTYGSLYIDRLDICKKKPNAVLIGGYYDGKNPGNH</sequence>
<comment type="caution">
    <text evidence="2">The sequence shown here is derived from an EMBL/GenBank/DDBJ whole genome shotgun (WGS) entry which is preliminary data.</text>
</comment>
<evidence type="ECO:0000259" key="1">
    <source>
        <dbReference type="Pfam" id="PF01156"/>
    </source>
</evidence>